<protein>
    <submittedName>
        <fullName evidence="5">Tspear protein</fullName>
    </submittedName>
</protein>
<name>A0A812TYC9_9DINO</name>
<reference evidence="5" key="1">
    <citation type="submission" date="2021-02" db="EMBL/GenBank/DDBJ databases">
        <authorList>
            <person name="Dougan E. K."/>
            <person name="Rhodes N."/>
            <person name="Thang M."/>
            <person name="Chan C."/>
        </authorList>
    </citation>
    <scope>NUCLEOTIDE SEQUENCE</scope>
</reference>
<evidence type="ECO:0000256" key="2">
    <source>
        <dbReference type="ARBA" id="ARBA00022737"/>
    </source>
</evidence>
<sequence length="586" mass="63928">MDSINKIYKWESSHSMFQDLQTIVADRAHGCMAFEVSNVQYLVLANLNEQPPHLYAWNGSSFEHILDVGTTSAYSSQFFGISGTAYLAVAAAGGYQVFEFRLPTSSSSSTTATRTTTKTATTTTRTEGPLPALSRQRRFAFGMAGSWSLMALAGYLVLLGILAILSMLLRITGGADETPLSKPSTVGNPVAGIGGEDDTPLSEPKTVGNPSEGALDPPHRHVQVTVVEAGEEPEEWKSRWRRQLMRSPLVLALQMLLESTNLVSSLLYTVEVPVLDRDCPADFPALNALPFCDGSVAMDALCEADRQVEGDCRPTGELDNCAVYASEAYGYEKGELIGFDVYWKKPQPSCTAVGCDMLAQGLWSASAVSLAMTVAWTTGFYARQVQQVSNAISQMRLLRVGVWLSFVAIAILLVAILVVGFQGTGPSTVTMSLLTPVFLMIMWMLMAATAATLKKVSNGDEKEQLTAQSASLEIPFFNVLVAWHLEETNIEKLRGFRKPLESGLRIVEDVPELIMGALDLFLFEWNWFAALSLTMSFAMVLFLALLGGFYQVLGWAQDIARFGSAAAQGTKLRLQRTLSRRPLESE</sequence>
<dbReference type="AlphaFoldDB" id="A0A812TYC9"/>
<feature type="transmembrane region" description="Helical" evidence="4">
    <location>
        <begin position="402"/>
        <end position="421"/>
    </location>
</feature>
<dbReference type="EMBL" id="CAJNDS010002644">
    <property type="protein sequence ID" value="CAE7555084.1"/>
    <property type="molecule type" value="Genomic_DNA"/>
</dbReference>
<feature type="transmembrane region" description="Helical" evidence="4">
    <location>
        <begin position="433"/>
        <end position="453"/>
    </location>
</feature>
<dbReference type="Proteomes" id="UP000604046">
    <property type="component" value="Unassembled WGS sequence"/>
</dbReference>
<evidence type="ECO:0000256" key="4">
    <source>
        <dbReference type="SAM" id="Phobius"/>
    </source>
</evidence>
<feature type="compositionally biased region" description="Low complexity" evidence="3">
    <location>
        <begin position="105"/>
        <end position="126"/>
    </location>
</feature>
<feature type="transmembrane region" description="Helical" evidence="4">
    <location>
        <begin position="527"/>
        <end position="553"/>
    </location>
</feature>
<comment type="caution">
    <text evidence="5">The sequence shown here is derived from an EMBL/GenBank/DDBJ whole genome shotgun (WGS) entry which is preliminary data.</text>
</comment>
<feature type="transmembrane region" description="Helical" evidence="4">
    <location>
        <begin position="78"/>
        <end position="98"/>
    </location>
</feature>
<feature type="region of interest" description="Disordered" evidence="3">
    <location>
        <begin position="193"/>
        <end position="217"/>
    </location>
</feature>
<keyword evidence="6" id="KW-1185">Reference proteome</keyword>
<keyword evidence="4" id="KW-0812">Transmembrane</keyword>
<gene>
    <name evidence="5" type="primary">Tspear</name>
    <name evidence="5" type="ORF">SNAT2548_LOCUS31183</name>
</gene>
<feature type="transmembrane region" description="Helical" evidence="4">
    <location>
        <begin position="362"/>
        <end position="382"/>
    </location>
</feature>
<evidence type="ECO:0000256" key="3">
    <source>
        <dbReference type="SAM" id="MobiDB-lite"/>
    </source>
</evidence>
<proteinExistence type="predicted"/>
<evidence type="ECO:0000313" key="6">
    <source>
        <dbReference type="Proteomes" id="UP000604046"/>
    </source>
</evidence>
<keyword evidence="2" id="KW-0677">Repeat</keyword>
<evidence type="ECO:0000313" key="5">
    <source>
        <dbReference type="EMBL" id="CAE7555084.1"/>
    </source>
</evidence>
<keyword evidence="1" id="KW-0732">Signal</keyword>
<evidence type="ECO:0000256" key="1">
    <source>
        <dbReference type="ARBA" id="ARBA00022729"/>
    </source>
</evidence>
<dbReference type="InterPro" id="IPR009039">
    <property type="entry name" value="EAR"/>
</dbReference>
<organism evidence="5 6">
    <name type="scientific">Symbiodinium natans</name>
    <dbReference type="NCBI Taxonomy" id="878477"/>
    <lineage>
        <taxon>Eukaryota</taxon>
        <taxon>Sar</taxon>
        <taxon>Alveolata</taxon>
        <taxon>Dinophyceae</taxon>
        <taxon>Suessiales</taxon>
        <taxon>Symbiodiniaceae</taxon>
        <taxon>Symbiodinium</taxon>
    </lineage>
</organism>
<keyword evidence="4" id="KW-0472">Membrane</keyword>
<dbReference type="PROSITE" id="PS50912">
    <property type="entry name" value="EAR"/>
    <property type="match status" value="1"/>
</dbReference>
<feature type="transmembrane region" description="Helical" evidence="4">
    <location>
        <begin position="147"/>
        <end position="169"/>
    </location>
</feature>
<accession>A0A812TYC9</accession>
<keyword evidence="4" id="KW-1133">Transmembrane helix</keyword>
<feature type="region of interest" description="Disordered" evidence="3">
    <location>
        <begin position="105"/>
        <end position="128"/>
    </location>
</feature>